<keyword evidence="2" id="KW-1185">Reference proteome</keyword>
<protein>
    <submittedName>
        <fullName evidence="1">Kinesin light chain 4</fullName>
    </submittedName>
</protein>
<reference evidence="1" key="1">
    <citation type="submission" date="2021-08" db="EMBL/GenBank/DDBJ databases">
        <title>The first chromosome-level gecko genome reveals the dynamic sex chromosomes of Neotropical dwarf geckos (Sphaerodactylidae: Sphaerodactylus).</title>
        <authorList>
            <person name="Pinto B.J."/>
            <person name="Keating S.E."/>
            <person name="Gamble T."/>
        </authorList>
    </citation>
    <scope>NUCLEOTIDE SEQUENCE</scope>
    <source>
        <strain evidence="1">TG3544</strain>
    </source>
</reference>
<gene>
    <name evidence="1" type="primary">KLC4</name>
    <name evidence="1" type="ORF">K3G42_016945</name>
</gene>
<dbReference type="Proteomes" id="UP000827872">
    <property type="component" value="Linkage Group LG01"/>
</dbReference>
<accession>A0ACB8G9L0</accession>
<name>A0ACB8G9L0_9SAUR</name>
<evidence type="ECO:0000313" key="1">
    <source>
        <dbReference type="EMBL" id="KAH8016368.1"/>
    </source>
</evidence>
<comment type="caution">
    <text evidence="1">The sequence shown here is derived from an EMBL/GenBank/DDBJ whole genome shotgun (WGS) entry which is preliminary data.</text>
</comment>
<dbReference type="EMBL" id="CM037614">
    <property type="protein sequence ID" value="KAH8016368.1"/>
    <property type="molecule type" value="Genomic_DNA"/>
</dbReference>
<proteinExistence type="predicted"/>
<sequence length="188" mass="21077">MQCADALVILTDLLALLQGKHRDSTPYAEYGGWYKACKVSSPTVNTTLRNLGALYRRQGKLEAAETLEECAVRSRRQGIDPINQTKVVEILKEGDGSERRRSRDSLGGNVKYESATDGSEEVSMGMEWNGDGKEIREQLLLHLWAAEAAYELEMMSSYTPTLSPNSWLVLFSLVSIQPCLAMDREWEL</sequence>
<evidence type="ECO:0000313" key="2">
    <source>
        <dbReference type="Proteomes" id="UP000827872"/>
    </source>
</evidence>
<organism evidence="1 2">
    <name type="scientific">Sphaerodactylus townsendi</name>
    <dbReference type="NCBI Taxonomy" id="933632"/>
    <lineage>
        <taxon>Eukaryota</taxon>
        <taxon>Metazoa</taxon>
        <taxon>Chordata</taxon>
        <taxon>Craniata</taxon>
        <taxon>Vertebrata</taxon>
        <taxon>Euteleostomi</taxon>
        <taxon>Lepidosauria</taxon>
        <taxon>Squamata</taxon>
        <taxon>Bifurcata</taxon>
        <taxon>Gekkota</taxon>
        <taxon>Sphaerodactylidae</taxon>
        <taxon>Sphaerodactylus</taxon>
    </lineage>
</organism>